<reference evidence="3" key="1">
    <citation type="submission" date="2020-10" db="EMBL/GenBank/DDBJ databases">
        <title>Unveiling of a novel bifunctional photoreceptor, Dualchrome1, isolated from a cosmopolitan green alga.</title>
        <authorList>
            <person name="Suzuki S."/>
            <person name="Kawachi M."/>
        </authorList>
    </citation>
    <scope>NUCLEOTIDE SEQUENCE</scope>
    <source>
        <strain evidence="3">NIES 2893</strain>
    </source>
</reference>
<evidence type="ECO:0000313" key="4">
    <source>
        <dbReference type="Proteomes" id="UP000660262"/>
    </source>
</evidence>
<feature type="signal peptide" evidence="2">
    <location>
        <begin position="1"/>
        <end position="21"/>
    </location>
</feature>
<organism evidence="3 4">
    <name type="scientific">Pycnococcus provasolii</name>
    <dbReference type="NCBI Taxonomy" id="41880"/>
    <lineage>
        <taxon>Eukaryota</taxon>
        <taxon>Viridiplantae</taxon>
        <taxon>Chlorophyta</taxon>
        <taxon>Pseudoscourfieldiophyceae</taxon>
        <taxon>Pseudoscourfieldiales</taxon>
        <taxon>Pycnococcaceae</taxon>
        <taxon>Pycnococcus</taxon>
    </lineage>
</organism>
<accession>A0A830I022</accession>
<comment type="caution">
    <text evidence="3">The sequence shown here is derived from an EMBL/GenBank/DDBJ whole genome shotgun (WGS) entry which is preliminary data.</text>
</comment>
<sequence>MKTNKVYLLLLLLGFVLLTMSTPVVVNADDDDDDDDKKKKDKKGKKDKKDNKKLCRKQPLNYTGTYLTSATTMSYDQTTQTVSGTEKETLTVVISPGIAGPTSYVMSKFTDPTTRNLTDAVSLAQAEAESDPGVDALCFAPAPIYGGKGIMNCVDTLDAGQTIIIPDEVNDECEVVTLHFTYTETATVGCTSSTCMGLIAHGNSTRVNEQ</sequence>
<gene>
    <name evidence="3" type="ORF">PPROV_000921800</name>
</gene>
<dbReference type="AlphaFoldDB" id="A0A830I022"/>
<evidence type="ECO:0000256" key="2">
    <source>
        <dbReference type="SAM" id="SignalP"/>
    </source>
</evidence>
<keyword evidence="2" id="KW-0732">Signal</keyword>
<evidence type="ECO:0000256" key="1">
    <source>
        <dbReference type="SAM" id="MobiDB-lite"/>
    </source>
</evidence>
<dbReference type="EMBL" id="BNJQ01000029">
    <property type="protein sequence ID" value="GHP10487.1"/>
    <property type="molecule type" value="Genomic_DNA"/>
</dbReference>
<feature type="region of interest" description="Disordered" evidence="1">
    <location>
        <begin position="26"/>
        <end position="51"/>
    </location>
</feature>
<keyword evidence="4" id="KW-1185">Reference proteome</keyword>
<protein>
    <recommendedName>
        <fullName evidence="5">Peptidylprolyl isomerase</fullName>
    </recommendedName>
</protein>
<evidence type="ECO:0000313" key="3">
    <source>
        <dbReference type="EMBL" id="GHP10487.1"/>
    </source>
</evidence>
<evidence type="ECO:0008006" key="5">
    <source>
        <dbReference type="Google" id="ProtNLM"/>
    </source>
</evidence>
<name>A0A830I022_9CHLO</name>
<dbReference type="Proteomes" id="UP000660262">
    <property type="component" value="Unassembled WGS sequence"/>
</dbReference>
<feature type="chain" id="PRO_5032583289" description="Peptidylprolyl isomerase" evidence="2">
    <location>
        <begin position="22"/>
        <end position="210"/>
    </location>
</feature>
<proteinExistence type="predicted"/>